<proteinExistence type="predicted"/>
<evidence type="ECO:0000313" key="1">
    <source>
        <dbReference type="EMBL" id="MXP42967.1"/>
    </source>
</evidence>
<comment type="caution">
    <text evidence="1">The sequence shown here is derived from an EMBL/GenBank/DDBJ whole genome shotgun (WGS) entry which is preliminary data.</text>
</comment>
<name>A0A845B0L4_9SPHN</name>
<dbReference type="Proteomes" id="UP000431922">
    <property type="component" value="Unassembled WGS sequence"/>
</dbReference>
<sequence>MQHDPIPTERSPQSFDLAGFAKRTVEAGILAARDDKSEMKFRIMLARQCGFLSDDETRLWIIQHDLGAA</sequence>
<dbReference type="AlphaFoldDB" id="A0A845B0L4"/>
<accession>A0A845B0L4</accession>
<dbReference type="EMBL" id="WTYL01000001">
    <property type="protein sequence ID" value="MXP42967.1"/>
    <property type="molecule type" value="Genomic_DNA"/>
</dbReference>
<gene>
    <name evidence="1" type="ORF">GRI65_00690</name>
</gene>
<keyword evidence="2" id="KW-1185">Reference proteome</keyword>
<organism evidence="1 2">
    <name type="scientific">Allopontixanthobacter sediminis</name>
    <dbReference type="NCBI Taxonomy" id="1689985"/>
    <lineage>
        <taxon>Bacteria</taxon>
        <taxon>Pseudomonadati</taxon>
        <taxon>Pseudomonadota</taxon>
        <taxon>Alphaproteobacteria</taxon>
        <taxon>Sphingomonadales</taxon>
        <taxon>Erythrobacteraceae</taxon>
        <taxon>Allopontixanthobacter</taxon>
    </lineage>
</organism>
<protein>
    <submittedName>
        <fullName evidence="1">Uncharacterized protein</fullName>
    </submittedName>
</protein>
<evidence type="ECO:0000313" key="2">
    <source>
        <dbReference type="Proteomes" id="UP000431922"/>
    </source>
</evidence>
<reference evidence="1 2" key="1">
    <citation type="submission" date="2019-12" db="EMBL/GenBank/DDBJ databases">
        <title>Genomic-based taxomic classification of the family Erythrobacteraceae.</title>
        <authorList>
            <person name="Xu L."/>
        </authorList>
    </citation>
    <scope>NUCLEOTIDE SEQUENCE [LARGE SCALE GENOMIC DNA]</scope>
    <source>
        <strain evidence="1 2">KCTC 42453</strain>
    </source>
</reference>
<dbReference type="RefSeq" id="WP_160754621.1">
    <property type="nucleotide sequence ID" value="NZ_WTYL01000001.1"/>
</dbReference>